<proteinExistence type="predicted"/>
<dbReference type="Gene3D" id="3.40.50.2300">
    <property type="match status" value="1"/>
</dbReference>
<keyword evidence="4" id="KW-1185">Reference proteome</keyword>
<dbReference type="AlphaFoldDB" id="A0A850H758"/>
<dbReference type="RefSeq" id="WP_176267372.1">
    <property type="nucleotide sequence ID" value="NZ_JABWGV010000003.1"/>
</dbReference>
<dbReference type="EMBL" id="JABWGV010000003">
    <property type="protein sequence ID" value="NVD45035.1"/>
    <property type="molecule type" value="Genomic_DNA"/>
</dbReference>
<dbReference type="SUPFAM" id="SSF52172">
    <property type="entry name" value="CheY-like"/>
    <property type="match status" value="1"/>
</dbReference>
<dbReference type="Proteomes" id="UP000561438">
    <property type="component" value="Unassembled WGS sequence"/>
</dbReference>
<dbReference type="GO" id="GO:0000160">
    <property type="term" value="P:phosphorelay signal transduction system"/>
    <property type="evidence" value="ECO:0007669"/>
    <property type="project" value="InterPro"/>
</dbReference>
<reference evidence="3 4" key="1">
    <citation type="submission" date="2020-06" db="EMBL/GenBank/DDBJ databases">
        <title>Altererythrobacter sp. HHU K3-1.</title>
        <authorList>
            <person name="Zhang D."/>
            <person name="Xue H."/>
        </authorList>
    </citation>
    <scope>NUCLEOTIDE SEQUENCE [LARGE SCALE GENOMIC DNA]</scope>
    <source>
        <strain evidence="3 4">HHU K3-1</strain>
    </source>
</reference>
<dbReference type="PROSITE" id="PS50110">
    <property type="entry name" value="RESPONSE_REGULATORY"/>
    <property type="match status" value="1"/>
</dbReference>
<name>A0A850H758_9SPHN</name>
<organism evidence="3 4">
    <name type="scientific">Qipengyuania atrilutea</name>
    <dbReference type="NCBI Taxonomy" id="2744473"/>
    <lineage>
        <taxon>Bacteria</taxon>
        <taxon>Pseudomonadati</taxon>
        <taxon>Pseudomonadota</taxon>
        <taxon>Alphaproteobacteria</taxon>
        <taxon>Sphingomonadales</taxon>
        <taxon>Erythrobacteraceae</taxon>
        <taxon>Qipengyuania</taxon>
    </lineage>
</organism>
<evidence type="ECO:0000259" key="2">
    <source>
        <dbReference type="PROSITE" id="PS50110"/>
    </source>
</evidence>
<dbReference type="InterPro" id="IPR001789">
    <property type="entry name" value="Sig_transdc_resp-reg_receiver"/>
</dbReference>
<comment type="caution">
    <text evidence="3">The sequence shown here is derived from an EMBL/GenBank/DDBJ whole genome shotgun (WGS) entry which is preliminary data.</text>
</comment>
<feature type="domain" description="Response regulatory" evidence="2">
    <location>
        <begin position="30"/>
        <end position="142"/>
    </location>
</feature>
<evidence type="ECO:0000313" key="4">
    <source>
        <dbReference type="Proteomes" id="UP000561438"/>
    </source>
</evidence>
<sequence>MRANTPILTLADGTNDAGDASARQDLEGCSILIAEDEALVAMALAELVEDMGGTVLGPFAHVSQCRSEIDAHRIDAAILDVRLCDGTTYELAQRLMREGVPVLFHSANETAREFEPCCEGTVINCEKPCEAEVITRSLLKVVE</sequence>
<accession>A0A850H758</accession>
<evidence type="ECO:0000313" key="3">
    <source>
        <dbReference type="EMBL" id="NVD45035.1"/>
    </source>
</evidence>
<dbReference type="SMART" id="SM00448">
    <property type="entry name" value="REC"/>
    <property type="match status" value="1"/>
</dbReference>
<evidence type="ECO:0000256" key="1">
    <source>
        <dbReference type="PROSITE-ProRule" id="PRU00169"/>
    </source>
</evidence>
<protein>
    <submittedName>
        <fullName evidence="3">Response regulator</fullName>
    </submittedName>
</protein>
<dbReference type="InterPro" id="IPR011006">
    <property type="entry name" value="CheY-like_superfamily"/>
</dbReference>
<gene>
    <name evidence="3" type="ORF">HUV48_08375</name>
</gene>
<feature type="modified residue" description="4-aspartylphosphate" evidence="1">
    <location>
        <position position="80"/>
    </location>
</feature>
<dbReference type="Pfam" id="PF00072">
    <property type="entry name" value="Response_reg"/>
    <property type="match status" value="1"/>
</dbReference>
<keyword evidence="1" id="KW-0597">Phosphoprotein</keyword>